<dbReference type="EMBL" id="JAODNV010000017">
    <property type="protein sequence ID" value="MCT8991599.1"/>
    <property type="molecule type" value="Genomic_DNA"/>
</dbReference>
<keyword evidence="2" id="KW-1185">Reference proteome</keyword>
<dbReference type="Proteomes" id="UP001149009">
    <property type="component" value="Unassembled WGS sequence"/>
</dbReference>
<dbReference type="PIRSF" id="PIRSF010521">
    <property type="entry name" value="DUF922_bac"/>
    <property type="match status" value="1"/>
</dbReference>
<sequence length="190" mass="21423">MAAACTLPLPFPAQAEWKPVEKVVTYPVSGKTGIELYRSIGENGPKIGIGRVIAFTDFDLKWSRDYQKRDGGCVLASARPFLTITYRLPKAAGDMPPETRERWQAFLEGVEKHERVHGEIILDMVRKIEAFSVGLTVKDDPDCTKIRQVLTKRLGELSEEQRRRSREFDRVEMGKGGNVHRLILALVNGD</sequence>
<proteinExistence type="predicted"/>
<evidence type="ECO:0000313" key="2">
    <source>
        <dbReference type="Proteomes" id="UP001149009"/>
    </source>
</evidence>
<evidence type="ECO:0000313" key="1">
    <source>
        <dbReference type="EMBL" id="MCT8991599.1"/>
    </source>
</evidence>
<organism evidence="1 2">
    <name type="scientific">Chelativorans petroleitrophicus</name>
    <dbReference type="NCBI Taxonomy" id="2975484"/>
    <lineage>
        <taxon>Bacteria</taxon>
        <taxon>Pseudomonadati</taxon>
        <taxon>Pseudomonadota</taxon>
        <taxon>Alphaproteobacteria</taxon>
        <taxon>Hyphomicrobiales</taxon>
        <taxon>Phyllobacteriaceae</taxon>
        <taxon>Chelativorans</taxon>
    </lineage>
</organism>
<accession>A0A9X2XAJ8</accession>
<dbReference type="InterPro" id="IPR010321">
    <property type="entry name" value="DUF922"/>
</dbReference>
<reference evidence="1" key="1">
    <citation type="submission" date="2022-08" db="EMBL/GenBank/DDBJ databases">
        <title>Chelativorans sichuanense sp. nov., a paraffin oil-degrading bacterium isolated from a mixture of oil-based drill cuttings and paddy soil.</title>
        <authorList>
            <person name="Yu J."/>
            <person name="Liu H."/>
            <person name="Chen Q."/>
        </authorList>
    </citation>
    <scope>NUCLEOTIDE SEQUENCE</scope>
    <source>
        <strain evidence="1">SCAU 2101</strain>
    </source>
</reference>
<dbReference type="Pfam" id="PF06037">
    <property type="entry name" value="DUF922"/>
    <property type="match status" value="1"/>
</dbReference>
<name>A0A9X2XAJ8_9HYPH</name>
<protein>
    <submittedName>
        <fullName evidence="1">DUF922 domain-containing protein</fullName>
    </submittedName>
</protein>
<gene>
    <name evidence="1" type="ORF">NYR54_15075</name>
</gene>
<comment type="caution">
    <text evidence="1">The sequence shown here is derived from an EMBL/GenBank/DDBJ whole genome shotgun (WGS) entry which is preliminary data.</text>
</comment>
<dbReference type="RefSeq" id="WP_261516594.1">
    <property type="nucleotide sequence ID" value="NZ_JAODNV010000017.1"/>
</dbReference>
<dbReference type="AlphaFoldDB" id="A0A9X2XAJ8"/>